<evidence type="ECO:0000256" key="1">
    <source>
        <dbReference type="SAM" id="MobiDB-lite"/>
    </source>
</evidence>
<keyword evidence="4" id="KW-1185">Reference proteome</keyword>
<feature type="region of interest" description="Disordered" evidence="1">
    <location>
        <begin position="1019"/>
        <end position="1063"/>
    </location>
</feature>
<feature type="compositionally biased region" description="Polar residues" evidence="1">
    <location>
        <begin position="312"/>
        <end position="322"/>
    </location>
</feature>
<organism evidence="3 4">
    <name type="scientific">Plasmodium coatneyi</name>
    <dbReference type="NCBI Taxonomy" id="208452"/>
    <lineage>
        <taxon>Eukaryota</taxon>
        <taxon>Sar</taxon>
        <taxon>Alveolata</taxon>
        <taxon>Apicomplexa</taxon>
        <taxon>Aconoidasida</taxon>
        <taxon>Haemosporida</taxon>
        <taxon>Plasmodiidae</taxon>
        <taxon>Plasmodium</taxon>
    </lineage>
</organism>
<sequence>MAPVPLVALVAYLSLSQRTSSNVVVHPSLTDFFVERIGDHIFTSFDNVISKRLSSPSCSSSADTSCHLVHAGAIGCADEQTGQDTKQQTIKRREKKKVTYNEQDDEKYTYLHTTPFYAIPREGTYPTSREWENEEDKSSEKEPAKNKDGRNVWMKGFHFLVDVFTSITRKKQHPINTSKKLPPSYFINYRRTNIVGDTSEFSNKPTKYNFKGLFIGEHLNDAKNFSFLSPLSLAIDEIDFNQIFMQAWDVDSYSSYVFLDNADLLGVGKDKKKKAEGSPGGNVSVGKEEKSSNLSQAAATPTSSRADGWVGNIQSILDLSNNGKEEHPPSKHPSEGEHTDEVTPPQVNETDAEEKKKHVTGKHVTPNTIKKILNRLRIPSETSNYDGMVKTNRQMKVGICTRQSRAGSLLQLVLKKTLVSSSPYRKHLKGKGKKHTDHPPFTCAFFRSVNHSEVVLFFEKITSPNGITPGKTTWNEQTPNGRDFTKEVFKLKSSALYKKWSNRNNHHSRGFTDIISTNPLKNLTVHANYEYKKNLFKLHADYNGISKSIMVVRSYEKKALLKFIFQVDICYNELYVDNAVQMRYVNSDVKPNLILRGKWSCCTLGGPHHFYNDRNNKVDSQQVGGVDEPVRGDGGGAPPHESPQPETDTGKIYWHEQILNNKVEPAERYKRLKSLSLENPRLEEIRERTYWMDRHVRNSGDVLLLSTKGSVEFKTPVVVSDLYVRLHPNPLYRSACGGKVNAQETLLDACKQGKPYNMHVLFNFYLNKSKKYSAALEIYVEALHHENRHRYYTVRQSPGHTNPLNVMTLLKGNINQYRVNKIEIEYSFNPHPLVQREESIHHSRLPFLVSVCNITTNQSQKVYNYVPTFFVSRGDFLLVLSRIEPNEGETPDTTGTTGTGSTTSAERNHNNKHNRFISNTSFSIFTSLSEPIFWAHIMQLRCGVSQCHYDQTTERFLVTTLGGRQEGMTQVSQEVIPQRRLFQPNAHIVPSINGKNIAEGEDAEMSEIQKAYLDLLERGQPSESQQPSGRMGETNQTTTPNAANTANAANAASEPRPPQLTPPRKEQIVAYDMTNMLNLEHTQKRYIIPPYRKGIYICLESKRNQLVYDPNDYLFYRKRSEKINVGNDTRDAMPAMWIYSALLPTESALLDLSFLTKNKFTLKMVQTNDTKVYFKNIIPLTRYEDYTNIEKHYSENVIKISFIDLKQNGFMSDLLGQTIDSQLYRAKVIEFLKSKFSTVVQFASEDMGS</sequence>
<dbReference type="VEuPathDB" id="PlasmoDB:PCOAH_00004660"/>
<evidence type="ECO:0000256" key="2">
    <source>
        <dbReference type="SAM" id="SignalP"/>
    </source>
</evidence>
<feature type="signal peptide" evidence="2">
    <location>
        <begin position="1"/>
        <end position="21"/>
    </location>
</feature>
<proteinExistence type="predicted"/>
<keyword evidence="2" id="KW-0732">Signal</keyword>
<feature type="region of interest" description="Disordered" evidence="1">
    <location>
        <begin position="120"/>
        <end position="148"/>
    </location>
</feature>
<dbReference type="RefSeq" id="XP_019912928.1">
    <property type="nucleotide sequence ID" value="XM_020057281.1"/>
</dbReference>
<feature type="region of interest" description="Disordered" evidence="1">
    <location>
        <begin position="887"/>
        <end position="912"/>
    </location>
</feature>
<dbReference type="KEGG" id="pcot:PCOAH_00004660"/>
<feature type="compositionally biased region" description="Low complexity" evidence="1">
    <location>
        <begin position="893"/>
        <end position="904"/>
    </location>
</feature>
<name>A0A1B1DTY6_9APIC</name>
<feature type="region of interest" description="Disordered" evidence="1">
    <location>
        <begin position="269"/>
        <end position="365"/>
    </location>
</feature>
<dbReference type="AlphaFoldDB" id="A0A1B1DTY6"/>
<evidence type="ECO:0000313" key="3">
    <source>
        <dbReference type="EMBL" id="ANQ06233.1"/>
    </source>
</evidence>
<dbReference type="GeneID" id="30907189"/>
<protein>
    <submittedName>
        <fullName evidence="3">Uncharacterized protein</fullName>
    </submittedName>
</protein>
<dbReference type="OrthoDB" id="378074at2759"/>
<feature type="compositionally biased region" description="Low complexity" evidence="1">
    <location>
        <begin position="1034"/>
        <end position="1052"/>
    </location>
</feature>
<feature type="compositionally biased region" description="Basic and acidic residues" evidence="1">
    <location>
        <begin position="323"/>
        <end position="341"/>
    </location>
</feature>
<evidence type="ECO:0000313" key="4">
    <source>
        <dbReference type="Proteomes" id="UP000092716"/>
    </source>
</evidence>
<feature type="compositionally biased region" description="Polar residues" evidence="1">
    <location>
        <begin position="292"/>
        <end position="305"/>
    </location>
</feature>
<feature type="chain" id="PRO_5008521203" evidence="2">
    <location>
        <begin position="22"/>
        <end position="1249"/>
    </location>
</feature>
<gene>
    <name evidence="3" type="ORF">PCOAH_00004660</name>
</gene>
<dbReference type="Proteomes" id="UP000092716">
    <property type="component" value="Chromosome 3"/>
</dbReference>
<accession>A0A1B1DTY6</accession>
<feature type="compositionally biased region" description="Basic and acidic residues" evidence="1">
    <location>
        <begin position="136"/>
        <end position="148"/>
    </location>
</feature>
<reference evidence="4" key="1">
    <citation type="submission" date="2016-06" db="EMBL/GenBank/DDBJ databases">
        <title>First high quality genome sequence of Plasmodium coatneyi using continuous long reads from single molecule, real-time sequencing.</title>
        <authorList>
            <person name="Chien J.-T."/>
            <person name="Pakala S.B."/>
            <person name="Geraldo J.A."/>
            <person name="Lapp S.A."/>
            <person name="Barnwell J.W."/>
            <person name="Kissinger J.C."/>
            <person name="Galinski M.R."/>
            <person name="Humphrey J.C."/>
        </authorList>
    </citation>
    <scope>NUCLEOTIDE SEQUENCE [LARGE SCALE GENOMIC DNA]</scope>
    <source>
        <strain evidence="4">Hackeri</strain>
    </source>
</reference>
<feature type="region of interest" description="Disordered" evidence="1">
    <location>
        <begin position="614"/>
        <end position="649"/>
    </location>
</feature>
<dbReference type="EMBL" id="CP016241">
    <property type="protein sequence ID" value="ANQ06233.1"/>
    <property type="molecule type" value="Genomic_DNA"/>
</dbReference>